<name>A0A814CTF3_9BILA</name>
<evidence type="ECO:0000313" key="7">
    <source>
        <dbReference type="EMBL" id="CAF0944559.1"/>
    </source>
</evidence>
<evidence type="ECO:0000259" key="6">
    <source>
        <dbReference type="Pfam" id="PF13330"/>
    </source>
</evidence>
<dbReference type="Proteomes" id="UP000663854">
    <property type="component" value="Unassembled WGS sequence"/>
</dbReference>
<sequence>MFVSLIFIACALLYNVQGAVNLFYPSDVTEETCSGNNGWTMWFNVGKPQNATSGDSEDTSIILAQNPTRLCTFPSAIQAQSINYQTGGVSYQWQWRQPSAIVYLLSFYSSSPGGVDFQVRYCCPINSFVGTTTTTTTPSPLDNLTCGKQQITPRSSTSSRIFGGTDAIPNSWPWVSIEK</sequence>
<dbReference type="EMBL" id="CAJNOH010000206">
    <property type="protein sequence ID" value="CAF0944559.1"/>
    <property type="molecule type" value="Genomic_DNA"/>
</dbReference>
<keyword evidence="4" id="KW-0325">Glycoprotein</keyword>
<organism evidence="7 9">
    <name type="scientific">Rotaria sordida</name>
    <dbReference type="NCBI Taxonomy" id="392033"/>
    <lineage>
        <taxon>Eukaryota</taxon>
        <taxon>Metazoa</taxon>
        <taxon>Spiralia</taxon>
        <taxon>Gnathifera</taxon>
        <taxon>Rotifera</taxon>
        <taxon>Eurotatoria</taxon>
        <taxon>Bdelloidea</taxon>
        <taxon>Philodinida</taxon>
        <taxon>Philodinidae</taxon>
        <taxon>Rotaria</taxon>
    </lineage>
</organism>
<feature type="domain" description="WxxW" evidence="6">
    <location>
        <begin position="39"/>
        <end position="85"/>
    </location>
</feature>
<evidence type="ECO:0000256" key="3">
    <source>
        <dbReference type="ARBA" id="ARBA00022729"/>
    </source>
</evidence>
<feature type="signal peptide" evidence="5">
    <location>
        <begin position="1"/>
        <end position="18"/>
    </location>
</feature>
<dbReference type="EMBL" id="CAJNOL010000840">
    <property type="protein sequence ID" value="CAF1215910.1"/>
    <property type="molecule type" value="Genomic_DNA"/>
</dbReference>
<protein>
    <recommendedName>
        <fullName evidence="6">WxxW domain-containing protein</fullName>
    </recommendedName>
</protein>
<feature type="chain" id="PRO_5035683779" description="WxxW domain-containing protein" evidence="5">
    <location>
        <begin position="19"/>
        <end position="179"/>
    </location>
</feature>
<dbReference type="Pfam" id="PF13330">
    <property type="entry name" value="Mucin2_WxxW"/>
    <property type="match status" value="1"/>
</dbReference>
<evidence type="ECO:0000256" key="4">
    <source>
        <dbReference type="ARBA" id="ARBA00023180"/>
    </source>
</evidence>
<comment type="caution">
    <text evidence="7">The sequence shown here is derived from an EMBL/GenBank/DDBJ whole genome shotgun (WGS) entry which is preliminary data.</text>
</comment>
<keyword evidence="2" id="KW-0964">Secreted</keyword>
<evidence type="ECO:0000313" key="10">
    <source>
        <dbReference type="Proteomes" id="UP000663870"/>
    </source>
</evidence>
<dbReference type="GO" id="GO:0005576">
    <property type="term" value="C:extracellular region"/>
    <property type="evidence" value="ECO:0007669"/>
    <property type="project" value="UniProtKB-SubCell"/>
</dbReference>
<proteinExistence type="predicted"/>
<evidence type="ECO:0000256" key="2">
    <source>
        <dbReference type="ARBA" id="ARBA00022525"/>
    </source>
</evidence>
<reference evidence="7" key="1">
    <citation type="submission" date="2021-02" db="EMBL/GenBank/DDBJ databases">
        <authorList>
            <person name="Nowell W R."/>
        </authorList>
    </citation>
    <scope>NUCLEOTIDE SEQUENCE</scope>
</reference>
<gene>
    <name evidence="8" type="ORF">JXQ802_LOCUS25183</name>
    <name evidence="7" type="ORF">PYM288_LOCUS11783</name>
</gene>
<dbReference type="InterPro" id="IPR025155">
    <property type="entry name" value="WxxW_domain"/>
</dbReference>
<evidence type="ECO:0000256" key="5">
    <source>
        <dbReference type="SAM" id="SignalP"/>
    </source>
</evidence>
<comment type="subcellular location">
    <subcellularLocation>
        <location evidence="1">Secreted</location>
    </subcellularLocation>
</comment>
<dbReference type="Proteomes" id="UP000663870">
    <property type="component" value="Unassembled WGS sequence"/>
</dbReference>
<evidence type="ECO:0000313" key="9">
    <source>
        <dbReference type="Proteomes" id="UP000663854"/>
    </source>
</evidence>
<dbReference type="AlphaFoldDB" id="A0A814CTF3"/>
<keyword evidence="10" id="KW-1185">Reference proteome</keyword>
<accession>A0A814CTF3</accession>
<keyword evidence="3 5" id="KW-0732">Signal</keyword>
<evidence type="ECO:0000256" key="1">
    <source>
        <dbReference type="ARBA" id="ARBA00004613"/>
    </source>
</evidence>
<evidence type="ECO:0000313" key="8">
    <source>
        <dbReference type="EMBL" id="CAF1215910.1"/>
    </source>
</evidence>